<comment type="similarity">
    <text evidence="5">Belongs to the SAT4 family.</text>
</comment>
<evidence type="ECO:0000256" key="6">
    <source>
        <dbReference type="SAM" id="Phobius"/>
    </source>
</evidence>
<gene>
    <name evidence="8" type="ORF">DM02DRAFT_540442</name>
</gene>
<evidence type="ECO:0000259" key="7">
    <source>
        <dbReference type="Pfam" id="PF20684"/>
    </source>
</evidence>
<feature type="transmembrane region" description="Helical" evidence="6">
    <location>
        <begin position="104"/>
        <end position="133"/>
    </location>
</feature>
<protein>
    <recommendedName>
        <fullName evidence="7">Rhodopsin domain-containing protein</fullName>
    </recommendedName>
</protein>
<dbReference type="PANTHER" id="PTHR33048">
    <property type="entry name" value="PTH11-LIKE INTEGRAL MEMBRANE PROTEIN (AFU_ORTHOLOGUE AFUA_5G11245)"/>
    <property type="match status" value="1"/>
</dbReference>
<dbReference type="OrthoDB" id="10017208at2759"/>
<dbReference type="EMBL" id="KZ805558">
    <property type="protein sequence ID" value="PVH93949.1"/>
    <property type="molecule type" value="Genomic_DNA"/>
</dbReference>
<sequence length="202" mass="22793">MFIRLSYLAFYLRLAFTKRFRVVLYIWIALVSTFGVASSIVSMTLCVPFERLWTPATIPGHCINIDAYYTALLALEMVFDIVIFVLPMPLLWTLKLPKRQRLSLVSVFALGLIVVIASILRLYTVMLLVPFIGYRATPNVDSMNWTTVEIHLAILISCTAAFKALIQRFFPGILGSLSATEHSVSWFTIEQTTPPTSRLVLA</sequence>
<proteinExistence type="inferred from homology"/>
<dbReference type="InterPro" id="IPR052337">
    <property type="entry name" value="SAT4-like"/>
</dbReference>
<evidence type="ECO:0000256" key="1">
    <source>
        <dbReference type="ARBA" id="ARBA00004141"/>
    </source>
</evidence>
<evidence type="ECO:0000313" key="9">
    <source>
        <dbReference type="Proteomes" id="UP000244855"/>
    </source>
</evidence>
<evidence type="ECO:0000256" key="3">
    <source>
        <dbReference type="ARBA" id="ARBA00022989"/>
    </source>
</evidence>
<keyword evidence="9" id="KW-1185">Reference proteome</keyword>
<reference evidence="8 9" key="1">
    <citation type="journal article" date="2018" name="Sci. Rep.">
        <title>Comparative genomics provides insights into the lifestyle and reveals functional heterogeneity of dark septate endophytic fungi.</title>
        <authorList>
            <person name="Knapp D.G."/>
            <person name="Nemeth J.B."/>
            <person name="Barry K."/>
            <person name="Hainaut M."/>
            <person name="Henrissat B."/>
            <person name="Johnson J."/>
            <person name="Kuo A."/>
            <person name="Lim J.H.P."/>
            <person name="Lipzen A."/>
            <person name="Nolan M."/>
            <person name="Ohm R.A."/>
            <person name="Tamas L."/>
            <person name="Grigoriev I.V."/>
            <person name="Spatafora J.W."/>
            <person name="Nagy L.G."/>
            <person name="Kovacs G.M."/>
        </authorList>
    </citation>
    <scope>NUCLEOTIDE SEQUENCE [LARGE SCALE GENOMIC DNA]</scope>
    <source>
        <strain evidence="8 9">DSE2036</strain>
    </source>
</reference>
<keyword evidence="3 6" id="KW-1133">Transmembrane helix</keyword>
<dbReference type="STRING" id="97972.A0A2V1D9U7"/>
<dbReference type="InterPro" id="IPR049326">
    <property type="entry name" value="Rhodopsin_dom_fungi"/>
</dbReference>
<organism evidence="8 9">
    <name type="scientific">Periconia macrospinosa</name>
    <dbReference type="NCBI Taxonomy" id="97972"/>
    <lineage>
        <taxon>Eukaryota</taxon>
        <taxon>Fungi</taxon>
        <taxon>Dikarya</taxon>
        <taxon>Ascomycota</taxon>
        <taxon>Pezizomycotina</taxon>
        <taxon>Dothideomycetes</taxon>
        <taxon>Pleosporomycetidae</taxon>
        <taxon>Pleosporales</taxon>
        <taxon>Massarineae</taxon>
        <taxon>Periconiaceae</taxon>
        <taxon>Periconia</taxon>
    </lineage>
</organism>
<feature type="transmembrane region" description="Helical" evidence="6">
    <location>
        <begin position="22"/>
        <end position="47"/>
    </location>
</feature>
<dbReference type="PANTHER" id="PTHR33048:SF47">
    <property type="entry name" value="INTEGRAL MEMBRANE PROTEIN-RELATED"/>
    <property type="match status" value="1"/>
</dbReference>
<feature type="transmembrane region" description="Helical" evidence="6">
    <location>
        <begin position="67"/>
        <end position="92"/>
    </location>
</feature>
<evidence type="ECO:0000256" key="4">
    <source>
        <dbReference type="ARBA" id="ARBA00023136"/>
    </source>
</evidence>
<feature type="transmembrane region" description="Helical" evidence="6">
    <location>
        <begin position="145"/>
        <end position="166"/>
    </location>
</feature>
<keyword evidence="2 6" id="KW-0812">Transmembrane</keyword>
<keyword evidence="4 6" id="KW-0472">Membrane</keyword>
<evidence type="ECO:0000256" key="2">
    <source>
        <dbReference type="ARBA" id="ARBA00022692"/>
    </source>
</evidence>
<dbReference type="Pfam" id="PF20684">
    <property type="entry name" value="Fung_rhodopsin"/>
    <property type="match status" value="1"/>
</dbReference>
<name>A0A2V1D9U7_9PLEO</name>
<comment type="subcellular location">
    <subcellularLocation>
        <location evidence="1">Membrane</location>
        <topology evidence="1">Multi-pass membrane protein</topology>
    </subcellularLocation>
</comment>
<feature type="domain" description="Rhodopsin" evidence="7">
    <location>
        <begin position="2"/>
        <end position="168"/>
    </location>
</feature>
<evidence type="ECO:0000256" key="5">
    <source>
        <dbReference type="ARBA" id="ARBA00038359"/>
    </source>
</evidence>
<dbReference type="Proteomes" id="UP000244855">
    <property type="component" value="Unassembled WGS sequence"/>
</dbReference>
<dbReference type="GO" id="GO:0016020">
    <property type="term" value="C:membrane"/>
    <property type="evidence" value="ECO:0007669"/>
    <property type="project" value="UniProtKB-SubCell"/>
</dbReference>
<evidence type="ECO:0000313" key="8">
    <source>
        <dbReference type="EMBL" id="PVH93949.1"/>
    </source>
</evidence>
<dbReference type="AlphaFoldDB" id="A0A2V1D9U7"/>
<accession>A0A2V1D9U7</accession>